<feature type="compositionally biased region" description="Polar residues" evidence="11">
    <location>
        <begin position="324"/>
        <end position="340"/>
    </location>
</feature>
<protein>
    <recommendedName>
        <fullName evidence="6">NAD-dependent protein deacetylase</fullName>
        <ecNumber evidence="6">2.3.1.286</ecNumber>
    </recommendedName>
</protein>
<dbReference type="KEGG" id="som:SOMG_00732"/>
<dbReference type="Gene3D" id="3.30.1600.10">
    <property type="entry name" value="SIR2/SIRT2 'Small Domain"/>
    <property type="match status" value="1"/>
</dbReference>
<evidence type="ECO:0000256" key="10">
    <source>
        <dbReference type="PROSITE-ProRule" id="PRU00236"/>
    </source>
</evidence>
<evidence type="ECO:0000313" key="14">
    <source>
        <dbReference type="Proteomes" id="UP001212411"/>
    </source>
</evidence>
<dbReference type="AlphaFoldDB" id="A0AAF0AW48"/>
<dbReference type="GO" id="GO:0008270">
    <property type="term" value="F:zinc ion binding"/>
    <property type="evidence" value="ECO:0007669"/>
    <property type="project" value="UniProtKB-UniRule"/>
</dbReference>
<dbReference type="InterPro" id="IPR026591">
    <property type="entry name" value="Sirtuin_cat_small_dom_sf"/>
</dbReference>
<dbReference type="InterPro" id="IPR017328">
    <property type="entry name" value="Sirtuin_class_I"/>
</dbReference>
<feature type="binding site" evidence="8">
    <location>
        <position position="256"/>
    </location>
    <ligand>
        <name>NAD(+)</name>
        <dbReference type="ChEBI" id="CHEBI:57540"/>
    </ligand>
</feature>
<dbReference type="SUPFAM" id="SSF52467">
    <property type="entry name" value="DHS-like NAD/FAD-binding domain"/>
    <property type="match status" value="1"/>
</dbReference>
<comment type="similarity">
    <text evidence="1 6">Belongs to the sirtuin family. Class I subfamily.</text>
</comment>
<keyword evidence="14" id="KW-1185">Reference proteome</keyword>
<evidence type="ECO:0000256" key="11">
    <source>
        <dbReference type="SAM" id="MobiDB-lite"/>
    </source>
</evidence>
<dbReference type="EC" id="2.3.1.286" evidence="6"/>
<feature type="compositionally biased region" description="Basic and acidic residues" evidence="11">
    <location>
        <begin position="301"/>
        <end position="315"/>
    </location>
</feature>
<keyword evidence="2 6" id="KW-0808">Transferase</keyword>
<evidence type="ECO:0000256" key="5">
    <source>
        <dbReference type="ARBA" id="ARBA00023027"/>
    </source>
</evidence>
<feature type="binding site" evidence="8">
    <location>
        <begin position="47"/>
        <end position="49"/>
    </location>
    <ligand>
        <name>NAD(+)</name>
        <dbReference type="ChEBI" id="CHEBI:57540"/>
    </ligand>
</feature>
<evidence type="ECO:0000313" key="13">
    <source>
        <dbReference type="EMBL" id="WBW72589.1"/>
    </source>
</evidence>
<sequence length="353" mass="39931">MGLSTRSVHGNAQKKLEKIASLIKENKVNQICVMAGAGISTAAGIPDFRSPKTGIYNNLQRFNLPYAEAVFDLSYFQKNPRPFYELAYELLPEKFRPTYTHYFIRLLHDKGLLKRCYTQNIDTLERLAGVPEELLVEAHGSFQYSRCIECYEMSDTEYVRSCIKQKQVPQCVHCKGFVKPMITFYGEGLPSRFFEEMEDDTENCDMALVLGTSLLVHPFAELPEIVPDKCERVLINREIAGDFGERKNDIIVLGDCETQIRSLCEMLGWSEELDKLASPDIDTLAEEIAQLSVQNKANNSSKDEEKSTEEQKEEPSSSPAEQIADQNETNVTRATSASSSPKEEKPVSQRKND</sequence>
<evidence type="ECO:0000256" key="8">
    <source>
        <dbReference type="PIRSR" id="PIRSR037938-2"/>
    </source>
</evidence>
<dbReference type="PIRSF" id="PIRSF037938">
    <property type="entry name" value="SIR2_euk"/>
    <property type="match status" value="1"/>
</dbReference>
<dbReference type="CDD" id="cd01408">
    <property type="entry name" value="SIRT1"/>
    <property type="match status" value="1"/>
</dbReference>
<reference evidence="13 14" key="1">
    <citation type="journal article" date="2023" name="G3 (Bethesda)">
        <title>A high-quality reference genome for the fission yeast Schizosaccharomyces osmophilus.</title>
        <authorList>
            <person name="Jia G.S."/>
            <person name="Zhang W.C."/>
            <person name="Liang Y."/>
            <person name="Liu X.H."/>
            <person name="Rhind N."/>
            <person name="Pidoux A."/>
            <person name="Brysch-Herzberg M."/>
            <person name="Du L.L."/>
        </authorList>
    </citation>
    <scope>NUCLEOTIDE SEQUENCE [LARGE SCALE GENOMIC DNA]</scope>
    <source>
        <strain evidence="13 14">CBS 15793</strain>
    </source>
</reference>
<comment type="cofactor">
    <cofactor evidence="9">
        <name>Zn(2+)</name>
        <dbReference type="ChEBI" id="CHEBI:29105"/>
    </cofactor>
    <text evidence="9">Binds 1 zinc ion per subunit.</text>
</comment>
<feature type="binding site" evidence="9">
    <location>
        <position position="150"/>
    </location>
    <ligand>
        <name>Zn(2+)</name>
        <dbReference type="ChEBI" id="CHEBI:29105"/>
    </ligand>
</feature>
<feature type="region of interest" description="Disordered" evidence="11">
    <location>
        <begin position="292"/>
        <end position="353"/>
    </location>
</feature>
<dbReference type="PANTHER" id="PTHR11085:SF6">
    <property type="entry name" value="NAD-DEPENDENT PROTEIN DEACETYLASE SIRTUIN-2"/>
    <property type="match status" value="1"/>
</dbReference>
<dbReference type="InterPro" id="IPR029035">
    <property type="entry name" value="DHS-like_NAD/FAD-binding_dom"/>
</dbReference>
<evidence type="ECO:0000256" key="6">
    <source>
        <dbReference type="PIRNR" id="PIRNR037938"/>
    </source>
</evidence>
<dbReference type="GO" id="GO:0070403">
    <property type="term" value="F:NAD+ binding"/>
    <property type="evidence" value="ECO:0007669"/>
    <property type="project" value="UniProtKB-UniRule"/>
</dbReference>
<evidence type="ECO:0000256" key="3">
    <source>
        <dbReference type="ARBA" id="ARBA00022723"/>
    </source>
</evidence>
<organism evidence="13 14">
    <name type="scientific">Schizosaccharomyces osmophilus</name>
    <dbReference type="NCBI Taxonomy" id="2545709"/>
    <lineage>
        <taxon>Eukaryota</taxon>
        <taxon>Fungi</taxon>
        <taxon>Dikarya</taxon>
        <taxon>Ascomycota</taxon>
        <taxon>Taphrinomycotina</taxon>
        <taxon>Schizosaccharomycetes</taxon>
        <taxon>Schizosaccharomycetales</taxon>
        <taxon>Schizosaccharomycetaceae</taxon>
        <taxon>Schizosaccharomyces</taxon>
    </lineage>
</organism>
<feature type="compositionally biased region" description="Basic and acidic residues" evidence="11">
    <location>
        <begin position="341"/>
        <end position="353"/>
    </location>
</feature>
<dbReference type="InterPro" id="IPR003000">
    <property type="entry name" value="Sirtuin"/>
</dbReference>
<proteinExistence type="inferred from homology"/>
<dbReference type="InterPro" id="IPR050134">
    <property type="entry name" value="NAD-dep_sirtuin_deacylases"/>
</dbReference>
<dbReference type="InterPro" id="IPR026590">
    <property type="entry name" value="Ssirtuin_cat_dom"/>
</dbReference>
<evidence type="ECO:0000256" key="7">
    <source>
        <dbReference type="PIRSR" id="PIRSR037938-1"/>
    </source>
</evidence>
<dbReference type="EMBL" id="CP115611">
    <property type="protein sequence ID" value="WBW72589.1"/>
    <property type="molecule type" value="Genomic_DNA"/>
</dbReference>
<feature type="binding site" evidence="8">
    <location>
        <begin position="119"/>
        <end position="122"/>
    </location>
    <ligand>
        <name>NAD(+)</name>
        <dbReference type="ChEBI" id="CHEBI:57540"/>
    </ligand>
</feature>
<dbReference type="Gene3D" id="3.40.50.1220">
    <property type="entry name" value="TPP-binding domain"/>
    <property type="match status" value="1"/>
</dbReference>
<evidence type="ECO:0000256" key="1">
    <source>
        <dbReference type="ARBA" id="ARBA00006924"/>
    </source>
</evidence>
<comment type="caution">
    <text evidence="10">Lacks conserved residue(s) required for the propagation of feature annotation.</text>
</comment>
<feature type="binding site" evidence="9">
    <location>
        <position position="147"/>
    </location>
    <ligand>
        <name>Zn(2+)</name>
        <dbReference type="ChEBI" id="CHEBI:29105"/>
    </ligand>
</feature>
<feature type="binding site" evidence="8">
    <location>
        <begin position="236"/>
        <end position="238"/>
    </location>
    <ligand>
        <name>NAD(+)</name>
        <dbReference type="ChEBI" id="CHEBI:57540"/>
    </ligand>
</feature>
<evidence type="ECO:0000256" key="9">
    <source>
        <dbReference type="PIRSR" id="PIRSR037938-3"/>
    </source>
</evidence>
<dbReference type="GO" id="GO:0005634">
    <property type="term" value="C:nucleus"/>
    <property type="evidence" value="ECO:0007669"/>
    <property type="project" value="TreeGrafter"/>
</dbReference>
<feature type="domain" description="Deacetylase sirtuin-type" evidence="12">
    <location>
        <begin position="9"/>
        <end position="270"/>
    </location>
</feature>
<feature type="active site" description="Proton acceptor" evidence="7">
    <location>
        <position position="139"/>
    </location>
</feature>
<evidence type="ECO:0000256" key="2">
    <source>
        <dbReference type="ARBA" id="ARBA00022679"/>
    </source>
</evidence>
<accession>A0AAF0AW48</accession>
<dbReference type="GeneID" id="80874215"/>
<dbReference type="GO" id="GO:0017136">
    <property type="term" value="F:histone deacetylase activity, NAD-dependent"/>
    <property type="evidence" value="ECO:0007669"/>
    <property type="project" value="InterPro"/>
</dbReference>
<dbReference type="PROSITE" id="PS50305">
    <property type="entry name" value="SIRTUIN"/>
    <property type="match status" value="1"/>
</dbReference>
<name>A0AAF0AW48_9SCHI</name>
<feature type="binding site" evidence="9">
    <location>
        <position position="171"/>
    </location>
    <ligand>
        <name>Zn(2+)</name>
        <dbReference type="ChEBI" id="CHEBI:29105"/>
    </ligand>
</feature>
<keyword evidence="5 6" id="KW-0520">NAD</keyword>
<keyword evidence="3 6" id="KW-0479">Metal-binding</keyword>
<dbReference type="PANTHER" id="PTHR11085">
    <property type="entry name" value="NAD-DEPENDENT PROTEIN DEACYLASE SIRTUIN-5, MITOCHONDRIAL-RELATED"/>
    <property type="match status" value="1"/>
</dbReference>
<gene>
    <name evidence="13" type="primary">hst2</name>
    <name evidence="13" type="ORF">SOMG_00732</name>
</gene>
<dbReference type="RefSeq" id="XP_056036832.1">
    <property type="nucleotide sequence ID" value="XM_056179526.1"/>
</dbReference>
<evidence type="ECO:0000256" key="4">
    <source>
        <dbReference type="ARBA" id="ARBA00022833"/>
    </source>
</evidence>
<feature type="binding site" evidence="8">
    <location>
        <begin position="212"/>
        <end position="213"/>
    </location>
    <ligand>
        <name>NAD(+)</name>
        <dbReference type="ChEBI" id="CHEBI:57540"/>
    </ligand>
</feature>
<keyword evidence="4 6" id="KW-0862">Zinc</keyword>
<dbReference type="Pfam" id="PF02146">
    <property type="entry name" value="SIR2"/>
    <property type="match status" value="1"/>
</dbReference>
<evidence type="ECO:0000259" key="12">
    <source>
        <dbReference type="PROSITE" id="PS50305"/>
    </source>
</evidence>
<comment type="catalytic activity">
    <reaction evidence="6">
        <text>N(6)-acetyl-L-lysyl-[protein] + NAD(+) + H2O = 2''-O-acetyl-ADP-D-ribose + nicotinamide + L-lysyl-[protein]</text>
        <dbReference type="Rhea" id="RHEA:43636"/>
        <dbReference type="Rhea" id="RHEA-COMP:9752"/>
        <dbReference type="Rhea" id="RHEA-COMP:10731"/>
        <dbReference type="ChEBI" id="CHEBI:15377"/>
        <dbReference type="ChEBI" id="CHEBI:17154"/>
        <dbReference type="ChEBI" id="CHEBI:29969"/>
        <dbReference type="ChEBI" id="CHEBI:57540"/>
        <dbReference type="ChEBI" id="CHEBI:61930"/>
        <dbReference type="ChEBI" id="CHEBI:83767"/>
        <dbReference type="EC" id="2.3.1.286"/>
    </reaction>
</comment>
<feature type="binding site" evidence="8">
    <location>
        <begin position="37"/>
        <end position="41"/>
    </location>
    <ligand>
        <name>NAD(+)</name>
        <dbReference type="ChEBI" id="CHEBI:57540"/>
    </ligand>
</feature>
<dbReference type="Proteomes" id="UP001212411">
    <property type="component" value="Chromosome 1"/>
</dbReference>
<feature type="binding site" evidence="9">
    <location>
        <position position="174"/>
    </location>
    <ligand>
        <name>Zn(2+)</name>
        <dbReference type="ChEBI" id="CHEBI:29105"/>
    </ligand>
</feature>